<sequence length="111" mass="12624">MNLKKFAIPTLALTLAAPCVLFAQGPPPPPPPGYAQGGWDAPPSAYSEFQRKGFRDGIEGARRDFENHRPPTPENRDEYRHPDVPGRFRHDYRDAFRAGYHVGWQHIMQGR</sequence>
<evidence type="ECO:0000313" key="3">
    <source>
        <dbReference type="EMBL" id="RXS94487.1"/>
    </source>
</evidence>
<accession>A0A4Q1SBU3</accession>
<proteinExistence type="predicted"/>
<dbReference type="AlphaFoldDB" id="A0A4Q1SBU3"/>
<evidence type="ECO:0000256" key="1">
    <source>
        <dbReference type="SAM" id="MobiDB-lite"/>
    </source>
</evidence>
<feature type="signal peptide" evidence="2">
    <location>
        <begin position="1"/>
        <end position="23"/>
    </location>
</feature>
<dbReference type="OrthoDB" id="122411at2"/>
<protein>
    <submittedName>
        <fullName evidence="3">Uncharacterized protein</fullName>
    </submittedName>
</protein>
<feature type="region of interest" description="Disordered" evidence="1">
    <location>
        <begin position="62"/>
        <end position="86"/>
    </location>
</feature>
<organism evidence="3 4">
    <name type="scientific">Silvibacterium dinghuense</name>
    <dbReference type="NCBI Taxonomy" id="1560006"/>
    <lineage>
        <taxon>Bacteria</taxon>
        <taxon>Pseudomonadati</taxon>
        <taxon>Acidobacteriota</taxon>
        <taxon>Terriglobia</taxon>
        <taxon>Terriglobales</taxon>
        <taxon>Acidobacteriaceae</taxon>
        <taxon>Silvibacterium</taxon>
    </lineage>
</organism>
<feature type="region of interest" description="Disordered" evidence="1">
    <location>
        <begin position="24"/>
        <end position="46"/>
    </location>
</feature>
<keyword evidence="2" id="KW-0732">Signal</keyword>
<comment type="caution">
    <text evidence="3">The sequence shown here is derived from an EMBL/GenBank/DDBJ whole genome shotgun (WGS) entry which is preliminary data.</text>
</comment>
<evidence type="ECO:0000313" key="4">
    <source>
        <dbReference type="Proteomes" id="UP000290253"/>
    </source>
</evidence>
<evidence type="ECO:0000256" key="2">
    <source>
        <dbReference type="SAM" id="SignalP"/>
    </source>
</evidence>
<gene>
    <name evidence="3" type="ORF">ESZ00_15580</name>
</gene>
<feature type="chain" id="PRO_5020573125" evidence="2">
    <location>
        <begin position="24"/>
        <end position="111"/>
    </location>
</feature>
<dbReference type="RefSeq" id="WP_129209224.1">
    <property type="nucleotide sequence ID" value="NZ_BMGU01000005.1"/>
</dbReference>
<reference evidence="3 4" key="1">
    <citation type="journal article" date="2016" name="Int. J. Syst. Evol. Microbiol.">
        <title>Acidipila dinghuensis sp. nov., an acidobacterium isolated from forest soil.</title>
        <authorList>
            <person name="Jiang Y.W."/>
            <person name="Wang J."/>
            <person name="Chen M.H."/>
            <person name="Lv Y.Y."/>
            <person name="Qiu L.H."/>
        </authorList>
    </citation>
    <scope>NUCLEOTIDE SEQUENCE [LARGE SCALE GENOMIC DNA]</scope>
    <source>
        <strain evidence="3 4">DHOF10</strain>
    </source>
</reference>
<dbReference type="EMBL" id="SDMK01000003">
    <property type="protein sequence ID" value="RXS94487.1"/>
    <property type="molecule type" value="Genomic_DNA"/>
</dbReference>
<keyword evidence="4" id="KW-1185">Reference proteome</keyword>
<dbReference type="Proteomes" id="UP000290253">
    <property type="component" value="Unassembled WGS sequence"/>
</dbReference>
<name>A0A4Q1SBU3_9BACT</name>